<sequence>MLAKQHNPTLVPPVHIALWYCSCEKEGKQHADSEHASLAVTQGSLNLGKTFF</sequence>
<reference evidence="1" key="1">
    <citation type="submission" date="2014-11" db="EMBL/GenBank/DDBJ databases">
        <authorList>
            <person name="Amaro Gonzalez C."/>
        </authorList>
    </citation>
    <scope>NUCLEOTIDE SEQUENCE</scope>
</reference>
<proteinExistence type="predicted"/>
<dbReference type="EMBL" id="GBXM01022108">
    <property type="protein sequence ID" value="JAH86469.1"/>
    <property type="molecule type" value="Transcribed_RNA"/>
</dbReference>
<name>A0A0E9W7X0_ANGAN</name>
<accession>A0A0E9W7X0</accession>
<reference evidence="1" key="2">
    <citation type="journal article" date="2015" name="Fish Shellfish Immunol.">
        <title>Early steps in the European eel (Anguilla anguilla)-Vibrio vulnificus interaction in the gills: Role of the RtxA13 toxin.</title>
        <authorList>
            <person name="Callol A."/>
            <person name="Pajuelo D."/>
            <person name="Ebbesson L."/>
            <person name="Teles M."/>
            <person name="MacKenzie S."/>
            <person name="Amaro C."/>
        </authorList>
    </citation>
    <scope>NUCLEOTIDE SEQUENCE</scope>
</reference>
<organism evidence="1">
    <name type="scientific">Anguilla anguilla</name>
    <name type="common">European freshwater eel</name>
    <name type="synonym">Muraena anguilla</name>
    <dbReference type="NCBI Taxonomy" id="7936"/>
    <lineage>
        <taxon>Eukaryota</taxon>
        <taxon>Metazoa</taxon>
        <taxon>Chordata</taxon>
        <taxon>Craniata</taxon>
        <taxon>Vertebrata</taxon>
        <taxon>Euteleostomi</taxon>
        <taxon>Actinopterygii</taxon>
        <taxon>Neopterygii</taxon>
        <taxon>Teleostei</taxon>
        <taxon>Anguilliformes</taxon>
        <taxon>Anguillidae</taxon>
        <taxon>Anguilla</taxon>
    </lineage>
</organism>
<evidence type="ECO:0000313" key="1">
    <source>
        <dbReference type="EMBL" id="JAH86469.1"/>
    </source>
</evidence>
<dbReference type="AlphaFoldDB" id="A0A0E9W7X0"/>
<protein>
    <submittedName>
        <fullName evidence="1">Uncharacterized protein</fullName>
    </submittedName>
</protein>